<keyword evidence="7" id="KW-1185">Reference proteome</keyword>
<sequence>MRTRSAGNPVVDIVMLVLAVLSVALLTYVLLGDVPAGTARVVFAADTAICGVFLVEFLWRWRTARWDRRFPLRHWYEVLGMIPIAHPALRGLRLLRVVALLFRLARATDRVFGEKATQRFVERFSRPIVTAIKQPITIAVLDEVAKVLETGRYPRNIAHSVDEHRELLRDIVTEKVKNDPQLGVLSRLPFHDEIIRSLVDTTIRVLLEVLADPRMDVFFAHAVRENQAQIRAAVEQGLHETRGEPTATSNTVSAG</sequence>
<proteinExistence type="predicted"/>
<dbReference type="Proteomes" id="UP000000841">
    <property type="component" value="Chromosome"/>
</dbReference>
<evidence type="ECO:0008006" key="8">
    <source>
        <dbReference type="Google" id="ProtNLM"/>
    </source>
</evidence>
<dbReference type="HOGENOM" id="CLU_993335_0_0_11"/>
<keyword evidence="3 5" id="KW-1133">Transmembrane helix</keyword>
<feature type="transmembrane region" description="Helical" evidence="5">
    <location>
        <begin position="12"/>
        <end position="31"/>
    </location>
</feature>
<evidence type="ECO:0000256" key="1">
    <source>
        <dbReference type="ARBA" id="ARBA00004141"/>
    </source>
</evidence>
<keyword evidence="4 5" id="KW-0472">Membrane</keyword>
<protein>
    <recommendedName>
        <fullName evidence="8">Ion transporter</fullName>
    </recommendedName>
</protein>
<keyword evidence="2 5" id="KW-0812">Transmembrane</keyword>
<dbReference type="InterPro" id="IPR027359">
    <property type="entry name" value="Volt_channel_dom_sf"/>
</dbReference>
<evidence type="ECO:0000256" key="3">
    <source>
        <dbReference type="ARBA" id="ARBA00022989"/>
    </source>
</evidence>
<comment type="subcellular location">
    <subcellularLocation>
        <location evidence="1">Membrane</location>
        <topology evidence="1">Multi-pass membrane protein</topology>
    </subcellularLocation>
</comment>
<dbReference type="AlphaFoldDB" id="C7MWI1"/>
<gene>
    <name evidence="6" type="ordered locus">Svir_07770</name>
</gene>
<evidence type="ECO:0000256" key="2">
    <source>
        <dbReference type="ARBA" id="ARBA00022692"/>
    </source>
</evidence>
<evidence type="ECO:0000256" key="4">
    <source>
        <dbReference type="ARBA" id="ARBA00023136"/>
    </source>
</evidence>
<dbReference type="eggNOG" id="ENOG502ZBMC">
    <property type="taxonomic scope" value="Bacteria"/>
</dbReference>
<dbReference type="EMBL" id="CP001683">
    <property type="protein sequence ID" value="ACU95840.1"/>
    <property type="molecule type" value="Genomic_DNA"/>
</dbReference>
<dbReference type="SUPFAM" id="SSF81324">
    <property type="entry name" value="Voltage-gated potassium channels"/>
    <property type="match status" value="1"/>
</dbReference>
<evidence type="ECO:0000256" key="5">
    <source>
        <dbReference type="SAM" id="Phobius"/>
    </source>
</evidence>
<dbReference type="KEGG" id="svi:Svir_07770"/>
<feature type="transmembrane region" description="Helical" evidence="5">
    <location>
        <begin position="37"/>
        <end position="59"/>
    </location>
</feature>
<dbReference type="Gene3D" id="1.20.120.350">
    <property type="entry name" value="Voltage-gated potassium channels. Chain C"/>
    <property type="match status" value="1"/>
</dbReference>
<evidence type="ECO:0000313" key="6">
    <source>
        <dbReference type="EMBL" id="ACU95840.1"/>
    </source>
</evidence>
<reference evidence="6 7" key="1">
    <citation type="journal article" date="2009" name="Stand. Genomic Sci.">
        <title>Complete genome sequence of Saccharomonospora viridis type strain (P101).</title>
        <authorList>
            <person name="Pati A."/>
            <person name="Sikorski J."/>
            <person name="Nolan M."/>
            <person name="Lapidus A."/>
            <person name="Copeland A."/>
            <person name="Glavina Del Rio T."/>
            <person name="Lucas S."/>
            <person name="Chen F."/>
            <person name="Tice H."/>
            <person name="Pitluck S."/>
            <person name="Cheng J.F."/>
            <person name="Chertkov O."/>
            <person name="Brettin T."/>
            <person name="Han C."/>
            <person name="Detter J.C."/>
            <person name="Kuske C."/>
            <person name="Bruce D."/>
            <person name="Goodwin L."/>
            <person name="Chain P."/>
            <person name="D'haeseleer P."/>
            <person name="Chen A."/>
            <person name="Palaniappan K."/>
            <person name="Ivanova N."/>
            <person name="Mavromatis K."/>
            <person name="Mikhailova N."/>
            <person name="Rohde M."/>
            <person name="Tindall B.J."/>
            <person name="Goker M."/>
            <person name="Bristow J."/>
            <person name="Eisen J.A."/>
            <person name="Markowitz V."/>
            <person name="Hugenholtz P."/>
            <person name="Kyrpides N.C."/>
            <person name="Klenk H.P."/>
        </authorList>
    </citation>
    <scope>NUCLEOTIDE SEQUENCE [LARGE SCALE GENOMIC DNA]</scope>
    <source>
        <strain evidence="7">ATCC 15386 / DSM 43017 / JCM 3036 / NBRC 12207 / P101</strain>
    </source>
</reference>
<dbReference type="RefSeq" id="WP_012796269.1">
    <property type="nucleotide sequence ID" value="NC_013159.1"/>
</dbReference>
<name>C7MWI1_SACVD</name>
<evidence type="ECO:0000313" key="7">
    <source>
        <dbReference type="Proteomes" id="UP000000841"/>
    </source>
</evidence>
<organism evidence="6 7">
    <name type="scientific">Saccharomonospora viridis (strain ATCC 15386 / DSM 43017 / JCM 3036 / CCUG 5913 / NBRC 12207 / NCIMB 9602 / P101)</name>
    <name type="common">Thermoactinomyces viridis</name>
    <dbReference type="NCBI Taxonomy" id="471857"/>
    <lineage>
        <taxon>Bacteria</taxon>
        <taxon>Bacillati</taxon>
        <taxon>Actinomycetota</taxon>
        <taxon>Actinomycetes</taxon>
        <taxon>Pseudonocardiales</taxon>
        <taxon>Pseudonocardiaceae</taxon>
        <taxon>Saccharomonospora</taxon>
    </lineage>
</organism>
<accession>C7MWI1</accession>
<dbReference type="GO" id="GO:0016020">
    <property type="term" value="C:membrane"/>
    <property type="evidence" value="ECO:0007669"/>
    <property type="project" value="UniProtKB-SubCell"/>
</dbReference>
<dbReference type="STRING" id="471857.Svir_07770"/>